<keyword evidence="11" id="KW-1015">Disulfide bond</keyword>
<comment type="catalytic activity">
    <reaction evidence="15">
        <text>[thioredoxin]-disulfide + 2 reduced [2Fe-2S]-[ferredoxin] + 2 H(+) = [thioredoxin]-dithiol + 2 oxidized [2Fe-2S]-[ferredoxin]</text>
        <dbReference type="Rhea" id="RHEA:42336"/>
        <dbReference type="Rhea" id="RHEA-COMP:10000"/>
        <dbReference type="Rhea" id="RHEA-COMP:10001"/>
        <dbReference type="Rhea" id="RHEA-COMP:10698"/>
        <dbReference type="Rhea" id="RHEA-COMP:10700"/>
        <dbReference type="ChEBI" id="CHEBI:15378"/>
        <dbReference type="ChEBI" id="CHEBI:29950"/>
        <dbReference type="ChEBI" id="CHEBI:33737"/>
        <dbReference type="ChEBI" id="CHEBI:33738"/>
        <dbReference type="ChEBI" id="CHEBI:50058"/>
        <dbReference type="EC" id="1.8.7.2"/>
    </reaction>
</comment>
<keyword evidence="7" id="KW-0479">Metal-binding</keyword>
<dbReference type="Gene3D" id="3.90.460.10">
    <property type="entry name" value="Ferredoxin thioredoxin reductase catalytic beta subunit"/>
    <property type="match status" value="1"/>
</dbReference>
<evidence type="ECO:0000256" key="15">
    <source>
        <dbReference type="ARBA" id="ARBA00048150"/>
    </source>
</evidence>
<feature type="domain" description="SAM" evidence="16">
    <location>
        <begin position="365"/>
        <end position="409"/>
    </location>
</feature>
<dbReference type="SUPFAM" id="SSF57662">
    <property type="entry name" value="Ferredoxin thioredoxin reductase (FTR), catalytic beta chain"/>
    <property type="match status" value="1"/>
</dbReference>
<protein>
    <recommendedName>
        <fullName evidence="5">Ferredoxin-thioredoxin reductase catalytic chain, chloroplastic</fullName>
        <ecNumber evidence="4">1.8.7.2</ecNumber>
    </recommendedName>
    <alternativeName>
        <fullName evidence="14">Ferredoxin-thioredoxin reductase subunit B</fullName>
    </alternativeName>
</protein>
<evidence type="ECO:0000256" key="5">
    <source>
        <dbReference type="ARBA" id="ARBA00018993"/>
    </source>
</evidence>
<evidence type="ECO:0000256" key="11">
    <source>
        <dbReference type="ARBA" id="ARBA00023157"/>
    </source>
</evidence>
<dbReference type="GO" id="GO:0046872">
    <property type="term" value="F:metal ion binding"/>
    <property type="evidence" value="ECO:0007669"/>
    <property type="project" value="UniProtKB-KW"/>
</dbReference>
<evidence type="ECO:0000256" key="3">
    <source>
        <dbReference type="ARBA" id="ARBA00007941"/>
    </source>
</evidence>
<dbReference type="Proteomes" id="UP000467840">
    <property type="component" value="Chromosome 17"/>
</dbReference>
<comment type="subunit">
    <text evidence="13">Heterodimer of subunit A (variable subunit) and subunit B (catalytic subunit). Heterodimeric FTR forms a complex with ferredoxin and thioredoxin.</text>
</comment>
<dbReference type="InterPro" id="IPR036644">
    <property type="entry name" value="FTR_bsu_sf"/>
</dbReference>
<dbReference type="Pfam" id="PF00536">
    <property type="entry name" value="SAM_1"/>
    <property type="match status" value="1"/>
</dbReference>
<dbReference type="GO" id="GO:0103012">
    <property type="term" value="F:ferredoxin-thioredoxin reductase activity"/>
    <property type="evidence" value="ECO:0007669"/>
    <property type="project" value="UniProtKB-EC"/>
</dbReference>
<evidence type="ECO:0000313" key="18">
    <source>
        <dbReference type="Proteomes" id="UP000467840"/>
    </source>
</evidence>
<comment type="function">
    <text evidence="2">Catalytic subunit of the ferredoxin-thioredoxin reductase (FTR), which catalyzes the two-electron reduction of thioredoxins by the electrons provided by reduced ferredoxin.</text>
</comment>
<evidence type="ECO:0000256" key="7">
    <source>
        <dbReference type="ARBA" id="ARBA00022723"/>
    </source>
</evidence>
<evidence type="ECO:0000259" key="16">
    <source>
        <dbReference type="PROSITE" id="PS50105"/>
    </source>
</evidence>
<dbReference type="PANTHER" id="PTHR35113">
    <property type="entry name" value="FERREDOXIN-THIOREDOXIN REDUCTASE CATALYTIC CHAIN, CHLOROPLASTIC"/>
    <property type="match status" value="1"/>
</dbReference>
<dbReference type="PROSITE" id="PS50105">
    <property type="entry name" value="SAM_DOMAIN"/>
    <property type="match status" value="1"/>
</dbReference>
<comment type="similarity">
    <text evidence="3">Belongs to the ferredoxin thioredoxin reductase beta subunit family.</text>
</comment>
<keyword evidence="9" id="KW-0408">Iron</keyword>
<dbReference type="InterPro" id="IPR001660">
    <property type="entry name" value="SAM"/>
</dbReference>
<dbReference type="PANTHER" id="PTHR35113:SF1">
    <property type="entry name" value="FERREDOXIN-THIOREDOXIN REDUCTASE CATALYTIC CHAIN, CHLOROPLASTIC"/>
    <property type="match status" value="1"/>
</dbReference>
<evidence type="ECO:0000313" key="17">
    <source>
        <dbReference type="EMBL" id="KAF2308604.1"/>
    </source>
</evidence>
<gene>
    <name evidence="17" type="ORF">GH714_011256</name>
</gene>
<keyword evidence="18" id="KW-1185">Reference proteome</keyword>
<keyword evidence="6" id="KW-0004">4Fe-4S</keyword>
<sequence>MTLQASSCSFGGISSFSCPPNTFRLRRSPATVIRAKVEPSEKSVEIMRKFSEQYARKSGTYFCVDKGVTSVVIKGLAEHKDSLGAPLCPCRHYDDKAAEAGQGFWNCPCVPMRERKECHCMLFLTPENDFAGKDQVVTKGGKRPRGEGFERSGDSFLFSANKRNRGDGMMQGPVVNGVNGSQIAQNDLRLKLMHKRLSKKIHNVVEEEGKIDPHKKLVKVIHPPTSSSVSSYMLPHGPAHDGSKVSRQILPKEIADDMCKVDSLGKFYSYQPIGGLGVRSTDQILKSYSRLSPPGNYDEEIRKVTSLRTPDLSRGGRFLSDEILDASRWTGTPPVIMKASSQAGNLVTRAAPAIGIAQTVSHMGEEPQTLAGFLHSLGLGKYVVNFEAEEVDMTILRQMGDRDLKEMGIPMVLL</sequence>
<evidence type="ECO:0000256" key="10">
    <source>
        <dbReference type="ARBA" id="ARBA00023014"/>
    </source>
</evidence>
<dbReference type="GO" id="GO:0016730">
    <property type="term" value="F:oxidoreductase activity, acting on iron-sulfur proteins as donors"/>
    <property type="evidence" value="ECO:0007669"/>
    <property type="project" value="InterPro"/>
</dbReference>
<reference evidence="17 18" key="1">
    <citation type="journal article" date="2020" name="Mol. Plant">
        <title>The Chromosome-Based Rubber Tree Genome Provides New Insights into Spurge Genome Evolution and Rubber Biosynthesis.</title>
        <authorList>
            <person name="Liu J."/>
            <person name="Shi C."/>
            <person name="Shi C.C."/>
            <person name="Li W."/>
            <person name="Zhang Q.J."/>
            <person name="Zhang Y."/>
            <person name="Li K."/>
            <person name="Lu H.F."/>
            <person name="Shi C."/>
            <person name="Zhu S.T."/>
            <person name="Xiao Z.Y."/>
            <person name="Nan H."/>
            <person name="Yue Y."/>
            <person name="Zhu X.G."/>
            <person name="Wu Y."/>
            <person name="Hong X.N."/>
            <person name="Fan G.Y."/>
            <person name="Tong Y."/>
            <person name="Zhang D."/>
            <person name="Mao C.L."/>
            <person name="Liu Y.L."/>
            <person name="Hao S.J."/>
            <person name="Liu W.Q."/>
            <person name="Lv M.Q."/>
            <person name="Zhang H.B."/>
            <person name="Liu Y."/>
            <person name="Hu-Tang G.R."/>
            <person name="Wang J.P."/>
            <person name="Wang J.H."/>
            <person name="Sun Y.H."/>
            <person name="Ni S.B."/>
            <person name="Chen W.B."/>
            <person name="Zhang X.C."/>
            <person name="Jiao Y.N."/>
            <person name="Eichler E.E."/>
            <person name="Li G.H."/>
            <person name="Liu X."/>
            <person name="Gao L.Z."/>
        </authorList>
    </citation>
    <scope>NUCLEOTIDE SEQUENCE [LARGE SCALE GENOMIC DNA]</scope>
    <source>
        <strain evidence="18">cv. GT1</strain>
        <tissue evidence="17">Leaf</tissue>
    </source>
</reference>
<keyword evidence="8" id="KW-0560">Oxidoreductase</keyword>
<dbReference type="Gene3D" id="1.10.150.50">
    <property type="entry name" value="Transcription Factor, Ets-1"/>
    <property type="match status" value="1"/>
</dbReference>
<keyword evidence="10" id="KW-0411">Iron-sulfur</keyword>
<evidence type="ECO:0000256" key="13">
    <source>
        <dbReference type="ARBA" id="ARBA00026011"/>
    </source>
</evidence>
<comment type="caution">
    <text evidence="17">The sequence shown here is derived from an EMBL/GenBank/DDBJ whole genome shotgun (WGS) entry which is preliminary data.</text>
</comment>
<evidence type="ECO:0000256" key="2">
    <source>
        <dbReference type="ARBA" id="ARBA00003945"/>
    </source>
</evidence>
<evidence type="ECO:0000256" key="8">
    <source>
        <dbReference type="ARBA" id="ARBA00023002"/>
    </source>
</evidence>
<comment type="cofactor">
    <cofactor evidence="1">
        <name>[4Fe-4S] cluster</name>
        <dbReference type="ChEBI" id="CHEBI:49883"/>
    </cofactor>
</comment>
<dbReference type="InterPro" id="IPR013761">
    <property type="entry name" value="SAM/pointed_sf"/>
</dbReference>
<evidence type="ECO:0000256" key="4">
    <source>
        <dbReference type="ARBA" id="ARBA00012358"/>
    </source>
</evidence>
<evidence type="ECO:0000256" key="1">
    <source>
        <dbReference type="ARBA" id="ARBA00001966"/>
    </source>
</evidence>
<proteinExistence type="inferred from homology"/>
<accession>A0A6A6M5N4</accession>
<dbReference type="SUPFAM" id="SSF47769">
    <property type="entry name" value="SAM/Pointed domain"/>
    <property type="match status" value="1"/>
</dbReference>
<evidence type="ECO:0000256" key="9">
    <source>
        <dbReference type="ARBA" id="ARBA00023004"/>
    </source>
</evidence>
<organism evidence="17 18">
    <name type="scientific">Hevea brasiliensis</name>
    <name type="common">Para rubber tree</name>
    <name type="synonym">Siphonia brasiliensis</name>
    <dbReference type="NCBI Taxonomy" id="3981"/>
    <lineage>
        <taxon>Eukaryota</taxon>
        <taxon>Viridiplantae</taxon>
        <taxon>Streptophyta</taxon>
        <taxon>Embryophyta</taxon>
        <taxon>Tracheophyta</taxon>
        <taxon>Spermatophyta</taxon>
        <taxon>Magnoliopsida</taxon>
        <taxon>eudicotyledons</taxon>
        <taxon>Gunneridae</taxon>
        <taxon>Pentapetalae</taxon>
        <taxon>rosids</taxon>
        <taxon>fabids</taxon>
        <taxon>Malpighiales</taxon>
        <taxon>Euphorbiaceae</taxon>
        <taxon>Crotonoideae</taxon>
        <taxon>Micrandreae</taxon>
        <taxon>Hevea</taxon>
    </lineage>
</organism>
<evidence type="ECO:0000256" key="14">
    <source>
        <dbReference type="ARBA" id="ARBA00030295"/>
    </source>
</evidence>
<dbReference type="InterPro" id="IPR004209">
    <property type="entry name" value="FTR_bsu"/>
</dbReference>
<dbReference type="Pfam" id="PF02943">
    <property type="entry name" value="FeThRed_B"/>
    <property type="match status" value="1"/>
</dbReference>
<evidence type="ECO:0000256" key="12">
    <source>
        <dbReference type="ARBA" id="ARBA00023284"/>
    </source>
</evidence>
<dbReference type="AlphaFoldDB" id="A0A6A6M5N4"/>
<dbReference type="EMBL" id="JAAGAX010000007">
    <property type="protein sequence ID" value="KAF2308604.1"/>
    <property type="molecule type" value="Genomic_DNA"/>
</dbReference>
<evidence type="ECO:0000256" key="6">
    <source>
        <dbReference type="ARBA" id="ARBA00022485"/>
    </source>
</evidence>
<keyword evidence="12" id="KW-0676">Redox-active center</keyword>
<name>A0A6A6M5N4_HEVBR</name>
<dbReference type="EC" id="1.8.7.2" evidence="4"/>
<dbReference type="FunFam" id="3.90.460.10:FF:000001">
    <property type="entry name" value="Ferredoxin-thioredoxin reductase, catalytic chain"/>
    <property type="match status" value="1"/>
</dbReference>
<dbReference type="GO" id="GO:0051539">
    <property type="term" value="F:4 iron, 4 sulfur cluster binding"/>
    <property type="evidence" value="ECO:0007669"/>
    <property type="project" value="UniProtKB-KW"/>
</dbReference>